<dbReference type="PANTHER" id="PTHR35532">
    <property type="entry name" value="SIMILAR TO POLYHYDROXYALKANOATE DEPOLYMERASE"/>
    <property type="match status" value="1"/>
</dbReference>
<dbReference type="GO" id="GO:0004553">
    <property type="term" value="F:hydrolase activity, hydrolyzing O-glycosyl compounds"/>
    <property type="evidence" value="ECO:0007669"/>
    <property type="project" value="InterPro"/>
</dbReference>
<dbReference type="Pfam" id="PF06452">
    <property type="entry name" value="CBM9_1"/>
    <property type="match status" value="1"/>
</dbReference>
<keyword evidence="3" id="KW-1185">Reference proteome</keyword>
<dbReference type="KEGG" id="phal:H9I45_14185"/>
<dbReference type="PANTHER" id="PTHR35532:SF5">
    <property type="entry name" value="CARBOHYDRATE-BINDING DOMAIN-CONTAINING PROTEIN"/>
    <property type="match status" value="1"/>
</dbReference>
<dbReference type="Proteomes" id="UP000516764">
    <property type="component" value="Chromosome"/>
</dbReference>
<accession>A0A7L8AKI1</accession>
<dbReference type="GO" id="GO:0016052">
    <property type="term" value="P:carbohydrate catabolic process"/>
    <property type="evidence" value="ECO:0007669"/>
    <property type="project" value="InterPro"/>
</dbReference>
<evidence type="ECO:0000259" key="1">
    <source>
        <dbReference type="Pfam" id="PF06452"/>
    </source>
</evidence>
<dbReference type="EMBL" id="CP061813">
    <property type="protein sequence ID" value="QOD62512.1"/>
    <property type="molecule type" value="Genomic_DNA"/>
</dbReference>
<sequence length="356" mass="41954">MLSKLKYVSIIFCGVSIMSCAQSKKEIIPETYVAHKTSETIIIDGKANESEWKKAKWTNNFIDIEGVKTPKYQTNVKMLWDENYYYILAEMKEPHIWADITKRDEVIFYNNDFEVFIEPDGDTHNYYELEINALNTAWDLFISKPYRESDGVILNDWNFTGLKSAISINGTLNNSGDTDKSWTLEIAIPFKDLRTLYKQDNVPRDKFWRVNFSRVNWDHDIKDGKYSRKKGKDGKYLHEYNWVWSSTGVINMHLPENWGYVYFSTKNVESNDSFTIPKDDKIKRELYNLYRKQKSHFKKNKLWLSIDKLSSTEIKVDGKTIIPELKFHETGWNLMTKSPFTQKVLIIKEDGKFISK</sequence>
<proteinExistence type="predicted"/>
<protein>
    <submittedName>
        <fullName evidence="2">Carbohydrate-binding family 9-like protein</fullName>
    </submittedName>
</protein>
<evidence type="ECO:0000313" key="2">
    <source>
        <dbReference type="EMBL" id="QOD62512.1"/>
    </source>
</evidence>
<dbReference type="PROSITE" id="PS51257">
    <property type="entry name" value="PROKAR_LIPOPROTEIN"/>
    <property type="match status" value="1"/>
</dbReference>
<evidence type="ECO:0000313" key="3">
    <source>
        <dbReference type="Proteomes" id="UP000516764"/>
    </source>
</evidence>
<dbReference type="GO" id="GO:0030246">
    <property type="term" value="F:carbohydrate binding"/>
    <property type="evidence" value="ECO:0007669"/>
    <property type="project" value="InterPro"/>
</dbReference>
<dbReference type="CDD" id="cd09620">
    <property type="entry name" value="CBM9_like_3"/>
    <property type="match status" value="1"/>
</dbReference>
<name>A0A7L8AKI1_9FLAO</name>
<dbReference type="OrthoDB" id="9786766at2"/>
<feature type="domain" description="Carbohydrate-binding" evidence="1">
    <location>
        <begin position="43"/>
        <end position="195"/>
    </location>
</feature>
<reference evidence="2 3" key="1">
    <citation type="journal article" date="2016" name="Int. J. Syst. Evol. Microbiol.">
        <title>Polaribacter haliotis sp. nov., isolated from the gut of abalone Haliotis discus hannai.</title>
        <authorList>
            <person name="Kim Y.O."/>
            <person name="Park I.S."/>
            <person name="Park S."/>
            <person name="Nam B.H."/>
            <person name="Park J.M."/>
            <person name="Kim D.G."/>
            <person name="Yoon J.H."/>
        </authorList>
    </citation>
    <scope>NUCLEOTIDE SEQUENCE [LARGE SCALE GENOMIC DNA]</scope>
    <source>
        <strain evidence="2 3">KCTC 52418</strain>
    </source>
</reference>
<dbReference type="InterPro" id="IPR010502">
    <property type="entry name" value="Carb-bd_dom_fam9"/>
</dbReference>
<dbReference type="SUPFAM" id="SSF49344">
    <property type="entry name" value="CBD9-like"/>
    <property type="match status" value="1"/>
</dbReference>
<dbReference type="AlphaFoldDB" id="A0A7L8AKI1"/>
<organism evidence="2 3">
    <name type="scientific">Polaribacter haliotis</name>
    <dbReference type="NCBI Taxonomy" id="1888915"/>
    <lineage>
        <taxon>Bacteria</taxon>
        <taxon>Pseudomonadati</taxon>
        <taxon>Bacteroidota</taxon>
        <taxon>Flavobacteriia</taxon>
        <taxon>Flavobacteriales</taxon>
        <taxon>Flavobacteriaceae</taxon>
    </lineage>
</organism>
<gene>
    <name evidence="2" type="ORF">H9I45_14185</name>
</gene>
<dbReference type="Gene3D" id="2.60.40.1190">
    <property type="match status" value="1"/>
</dbReference>